<comment type="caution">
    <text evidence="1">The sequence shown here is derived from an EMBL/GenBank/DDBJ whole genome shotgun (WGS) entry which is preliminary data.</text>
</comment>
<dbReference type="Proteomes" id="UP000824881">
    <property type="component" value="Unassembled WGS sequence"/>
</dbReference>
<gene>
    <name evidence="1" type="ORF">CCMSSC00406_0002485</name>
</gene>
<accession>A0ACB7ISI5</accession>
<proteinExistence type="predicted"/>
<dbReference type="EMBL" id="WQMT02000007">
    <property type="protein sequence ID" value="KAG9220915.1"/>
    <property type="molecule type" value="Genomic_DNA"/>
</dbReference>
<keyword evidence="2" id="KW-1185">Reference proteome</keyword>
<evidence type="ECO:0000313" key="2">
    <source>
        <dbReference type="Proteomes" id="UP000824881"/>
    </source>
</evidence>
<protein>
    <submittedName>
        <fullName evidence="1">Uncharacterized protein</fullName>
    </submittedName>
</protein>
<organism evidence="1 2">
    <name type="scientific">Pleurotus cornucopiae</name>
    <name type="common">Cornucopia mushroom</name>
    <dbReference type="NCBI Taxonomy" id="5321"/>
    <lineage>
        <taxon>Eukaryota</taxon>
        <taxon>Fungi</taxon>
        <taxon>Dikarya</taxon>
        <taxon>Basidiomycota</taxon>
        <taxon>Agaricomycotina</taxon>
        <taxon>Agaricomycetes</taxon>
        <taxon>Agaricomycetidae</taxon>
        <taxon>Agaricales</taxon>
        <taxon>Pleurotineae</taxon>
        <taxon>Pleurotaceae</taxon>
        <taxon>Pleurotus</taxon>
    </lineage>
</organism>
<sequence length="413" mass="44122">MQSLQTRKPTSSYSSRPRSSNPLPAPALPAPLSQPSSSNPTTAGSHKLPKSILKKSKSMYISQQPSHKTESHRSLYDHAWGRVRNYQPGMHGLGVGLNEARHWHRRAYGGLGELTTMRPTEIGHAAAYEAYRTWIHNSSIYEPLSGDLERQREGLIGLAIAEAARLLQYTQSPYDTYARTEASDAAAATASIIFYQSREDGQDEYRSRPRSRAGSFTGGSGYASSIGGDPYALDDPLLSSRRYRSRSRHRSLSRGRGSPTIINLPPQMPPGGMPYGQAGSAYGMPPPVGGYPPMGGGYPGSAGSYGSFGSPYGSSFPPENAAMQPGVGGFAGGAPGYGPSYAGSAFGGSAYGAGMPMMNPSASMGYGQQPYMMQQPMMGGMPPAAGPTTVILQSSRRKHRHRHRRSSDGYASD</sequence>
<reference evidence="1 2" key="1">
    <citation type="journal article" date="2021" name="Appl. Environ. Microbiol.">
        <title>Genetic linkage and physical mapping for an oyster mushroom Pleurotus cornucopiae and QTL analysis for the trait cap color.</title>
        <authorList>
            <person name="Zhang Y."/>
            <person name="Gao W."/>
            <person name="Sonnenberg A."/>
            <person name="Chen Q."/>
            <person name="Zhang J."/>
            <person name="Huang C."/>
        </authorList>
    </citation>
    <scope>NUCLEOTIDE SEQUENCE [LARGE SCALE GENOMIC DNA]</scope>
    <source>
        <strain evidence="1">CCMSSC00406</strain>
    </source>
</reference>
<evidence type="ECO:0000313" key="1">
    <source>
        <dbReference type="EMBL" id="KAG9220915.1"/>
    </source>
</evidence>
<name>A0ACB7ISI5_PLECO</name>